<comment type="caution">
    <text evidence="16">The sequence shown here is derived from an EMBL/GenBank/DDBJ whole genome shotgun (WGS) entry which is preliminary data.</text>
</comment>
<dbReference type="InterPro" id="IPR011709">
    <property type="entry name" value="DEAD-box_helicase_OB_fold"/>
</dbReference>
<evidence type="ECO:0000256" key="4">
    <source>
        <dbReference type="ARBA" id="ARBA00022741"/>
    </source>
</evidence>
<dbReference type="GO" id="GO:0000398">
    <property type="term" value="P:mRNA splicing, via spliceosome"/>
    <property type="evidence" value="ECO:0007669"/>
    <property type="project" value="UniProtKB-ARBA"/>
</dbReference>
<feature type="region of interest" description="Disordered" evidence="13">
    <location>
        <begin position="1114"/>
        <end position="1141"/>
    </location>
</feature>
<feature type="compositionally biased region" description="Basic and acidic residues" evidence="13">
    <location>
        <begin position="179"/>
        <end position="190"/>
    </location>
</feature>
<evidence type="ECO:0000313" key="17">
    <source>
        <dbReference type="Proteomes" id="UP001157974"/>
    </source>
</evidence>
<feature type="coiled-coil region" evidence="12">
    <location>
        <begin position="263"/>
        <end position="290"/>
    </location>
</feature>
<dbReference type="AlphaFoldDB" id="A0AAV8UVS3"/>
<evidence type="ECO:0000256" key="13">
    <source>
        <dbReference type="SAM" id="MobiDB-lite"/>
    </source>
</evidence>
<dbReference type="PANTHER" id="PTHR18934:SF91">
    <property type="entry name" value="PRE-MRNA-SPLICING FACTOR ATP-DEPENDENT RNA HELICASE PRP16"/>
    <property type="match status" value="1"/>
</dbReference>
<evidence type="ECO:0000256" key="10">
    <source>
        <dbReference type="ARBA" id="ARBA00038040"/>
    </source>
</evidence>
<dbReference type="SUPFAM" id="SSF52540">
    <property type="entry name" value="P-loop containing nucleoside triphosphate hydrolases"/>
    <property type="match status" value="1"/>
</dbReference>
<dbReference type="GO" id="GO:0003724">
    <property type="term" value="F:RNA helicase activity"/>
    <property type="evidence" value="ECO:0007669"/>
    <property type="project" value="UniProtKB-EC"/>
</dbReference>
<dbReference type="FunFam" id="3.40.50.300:FF:000615">
    <property type="entry name" value="pre-mRNA-splicing factor ATP-dependent RNA helicase DEAH7"/>
    <property type="match status" value="1"/>
</dbReference>
<dbReference type="InterPro" id="IPR002464">
    <property type="entry name" value="DNA/RNA_helicase_DEAH_CS"/>
</dbReference>
<evidence type="ECO:0000256" key="3">
    <source>
        <dbReference type="ARBA" id="ARBA00022664"/>
    </source>
</evidence>
<dbReference type="InterPro" id="IPR007502">
    <property type="entry name" value="Helicase-assoc_dom"/>
</dbReference>
<dbReference type="PROSITE" id="PS00690">
    <property type="entry name" value="DEAH_ATP_HELICASE"/>
    <property type="match status" value="1"/>
</dbReference>
<protein>
    <recommendedName>
        <fullName evidence="2">RNA helicase</fullName>
        <ecNumber evidence="2">3.6.4.13</ecNumber>
    </recommendedName>
</protein>
<organism evidence="16 17">
    <name type="scientific">Rhodosorus marinus</name>
    <dbReference type="NCBI Taxonomy" id="101924"/>
    <lineage>
        <taxon>Eukaryota</taxon>
        <taxon>Rhodophyta</taxon>
        <taxon>Stylonematophyceae</taxon>
        <taxon>Stylonematales</taxon>
        <taxon>Stylonemataceae</taxon>
        <taxon>Rhodosorus</taxon>
    </lineage>
</organism>
<keyword evidence="9" id="KW-0539">Nucleus</keyword>
<keyword evidence="5" id="KW-0378">Hydrolase</keyword>
<feature type="region of interest" description="Disordered" evidence="13">
    <location>
        <begin position="1"/>
        <end position="190"/>
    </location>
</feature>
<dbReference type="Pfam" id="PF00271">
    <property type="entry name" value="Helicase_C"/>
    <property type="match status" value="1"/>
</dbReference>
<keyword evidence="17" id="KW-1185">Reference proteome</keyword>
<evidence type="ECO:0000256" key="9">
    <source>
        <dbReference type="ARBA" id="ARBA00023242"/>
    </source>
</evidence>
<evidence type="ECO:0000256" key="7">
    <source>
        <dbReference type="ARBA" id="ARBA00022840"/>
    </source>
</evidence>
<comment type="similarity">
    <text evidence="10">Belongs to the DEAD box helicase family. DEAH subfamily. PRP16 sub-subfamily.</text>
</comment>
<dbReference type="Pfam" id="PF04408">
    <property type="entry name" value="WHD_HA2"/>
    <property type="match status" value="1"/>
</dbReference>
<dbReference type="PANTHER" id="PTHR18934">
    <property type="entry name" value="ATP-DEPENDENT RNA HELICASE"/>
    <property type="match status" value="1"/>
</dbReference>
<dbReference type="GO" id="GO:0016787">
    <property type="term" value="F:hydrolase activity"/>
    <property type="evidence" value="ECO:0007669"/>
    <property type="project" value="UniProtKB-KW"/>
</dbReference>
<dbReference type="Pfam" id="PF21010">
    <property type="entry name" value="HA2_C"/>
    <property type="match status" value="1"/>
</dbReference>
<keyword evidence="4" id="KW-0547">Nucleotide-binding</keyword>
<comment type="catalytic activity">
    <reaction evidence="11">
        <text>ATP + H2O = ADP + phosphate + H(+)</text>
        <dbReference type="Rhea" id="RHEA:13065"/>
        <dbReference type="ChEBI" id="CHEBI:15377"/>
        <dbReference type="ChEBI" id="CHEBI:15378"/>
        <dbReference type="ChEBI" id="CHEBI:30616"/>
        <dbReference type="ChEBI" id="CHEBI:43474"/>
        <dbReference type="ChEBI" id="CHEBI:456216"/>
        <dbReference type="EC" id="3.6.4.13"/>
    </reaction>
</comment>
<keyword evidence="8" id="KW-0508">mRNA splicing</keyword>
<evidence type="ECO:0000256" key="8">
    <source>
        <dbReference type="ARBA" id="ARBA00023187"/>
    </source>
</evidence>
<feature type="region of interest" description="Disordered" evidence="13">
    <location>
        <begin position="357"/>
        <end position="428"/>
    </location>
</feature>
<feature type="compositionally biased region" description="Basic and acidic residues" evidence="13">
    <location>
        <begin position="387"/>
        <end position="414"/>
    </location>
</feature>
<evidence type="ECO:0000313" key="16">
    <source>
        <dbReference type="EMBL" id="KAJ8905152.1"/>
    </source>
</evidence>
<dbReference type="Pfam" id="PF00270">
    <property type="entry name" value="DEAD"/>
    <property type="match status" value="1"/>
</dbReference>
<evidence type="ECO:0000259" key="15">
    <source>
        <dbReference type="PROSITE" id="PS51194"/>
    </source>
</evidence>
<feature type="compositionally biased region" description="Basic and acidic residues" evidence="13">
    <location>
        <begin position="1"/>
        <end position="14"/>
    </location>
</feature>
<feature type="compositionally biased region" description="Gly residues" evidence="13">
    <location>
        <begin position="16"/>
        <end position="28"/>
    </location>
</feature>
<dbReference type="GO" id="GO:0005634">
    <property type="term" value="C:nucleus"/>
    <property type="evidence" value="ECO:0007669"/>
    <property type="project" value="UniProtKB-SubCell"/>
</dbReference>
<dbReference type="SMART" id="SM00487">
    <property type="entry name" value="DEXDc"/>
    <property type="match status" value="1"/>
</dbReference>
<dbReference type="InterPro" id="IPR014001">
    <property type="entry name" value="Helicase_ATP-bd"/>
</dbReference>
<proteinExistence type="inferred from homology"/>
<reference evidence="16 17" key="1">
    <citation type="journal article" date="2023" name="Nat. Commun.">
        <title>Origin of minicircular mitochondrial genomes in red algae.</title>
        <authorList>
            <person name="Lee Y."/>
            <person name="Cho C.H."/>
            <person name="Lee Y.M."/>
            <person name="Park S.I."/>
            <person name="Yang J.H."/>
            <person name="West J.A."/>
            <person name="Bhattacharya D."/>
            <person name="Yoon H.S."/>
        </authorList>
    </citation>
    <scope>NUCLEOTIDE SEQUENCE [LARGE SCALE GENOMIC DNA]</scope>
    <source>
        <strain evidence="16 17">CCMP1338</strain>
        <tissue evidence="16">Whole cell</tissue>
    </source>
</reference>
<keyword evidence="12" id="KW-0175">Coiled coil</keyword>
<dbReference type="SMART" id="SM00490">
    <property type="entry name" value="HELICc"/>
    <property type="match status" value="1"/>
</dbReference>
<dbReference type="EC" id="3.6.4.13" evidence="2"/>
<dbReference type="InterPro" id="IPR027417">
    <property type="entry name" value="P-loop_NTPase"/>
</dbReference>
<dbReference type="InterPro" id="IPR048333">
    <property type="entry name" value="HA2_WH"/>
</dbReference>
<feature type="domain" description="Helicase C-terminal" evidence="15">
    <location>
        <begin position="641"/>
        <end position="825"/>
    </location>
</feature>
<dbReference type="Gene3D" id="1.20.120.1080">
    <property type="match status" value="1"/>
</dbReference>
<evidence type="ECO:0000256" key="5">
    <source>
        <dbReference type="ARBA" id="ARBA00022801"/>
    </source>
</evidence>
<feature type="compositionally biased region" description="Basic and acidic residues" evidence="13">
    <location>
        <begin position="34"/>
        <end position="64"/>
    </location>
</feature>
<dbReference type="FunFam" id="1.20.120.1080:FF:000018">
    <property type="entry name" value="Pre-mRNA-splicing factor ATP-dependent RNA helicase prp16"/>
    <property type="match status" value="1"/>
</dbReference>
<keyword evidence="3" id="KW-0507">mRNA processing</keyword>
<accession>A0AAV8UVS3</accession>
<dbReference type="CDD" id="cd18791">
    <property type="entry name" value="SF2_C_RHA"/>
    <property type="match status" value="1"/>
</dbReference>
<evidence type="ECO:0000256" key="1">
    <source>
        <dbReference type="ARBA" id="ARBA00004123"/>
    </source>
</evidence>
<keyword evidence="7" id="KW-0067">ATP-binding</keyword>
<keyword evidence="6" id="KW-0347">Helicase</keyword>
<feature type="domain" description="Helicase ATP-binding" evidence="14">
    <location>
        <begin position="464"/>
        <end position="627"/>
    </location>
</feature>
<dbReference type="PROSITE" id="PS51192">
    <property type="entry name" value="HELICASE_ATP_BIND_1"/>
    <property type="match status" value="1"/>
</dbReference>
<feature type="compositionally biased region" description="Basic and acidic residues" evidence="13">
    <location>
        <begin position="357"/>
        <end position="373"/>
    </location>
</feature>
<dbReference type="Gene3D" id="3.40.50.300">
    <property type="entry name" value="P-loop containing nucleotide triphosphate hydrolases"/>
    <property type="match status" value="2"/>
</dbReference>
<dbReference type="Pfam" id="PF07717">
    <property type="entry name" value="OB_NTP_bind"/>
    <property type="match status" value="1"/>
</dbReference>
<evidence type="ECO:0000256" key="6">
    <source>
        <dbReference type="ARBA" id="ARBA00022806"/>
    </source>
</evidence>
<evidence type="ECO:0000256" key="12">
    <source>
        <dbReference type="SAM" id="Coils"/>
    </source>
</evidence>
<dbReference type="GO" id="GO:0005524">
    <property type="term" value="F:ATP binding"/>
    <property type="evidence" value="ECO:0007669"/>
    <property type="project" value="UniProtKB-KW"/>
</dbReference>
<dbReference type="InterPro" id="IPR001650">
    <property type="entry name" value="Helicase_C-like"/>
</dbReference>
<dbReference type="FunFam" id="3.40.50.300:FF:000007">
    <property type="entry name" value="Pre-mRNA-splicing factor ATP-dependent RNA helicase"/>
    <property type="match status" value="1"/>
</dbReference>
<comment type="subcellular location">
    <subcellularLocation>
        <location evidence="1">Nucleus</location>
    </subcellularLocation>
</comment>
<dbReference type="InterPro" id="IPR011545">
    <property type="entry name" value="DEAD/DEAH_box_helicase_dom"/>
</dbReference>
<evidence type="ECO:0000256" key="11">
    <source>
        <dbReference type="ARBA" id="ARBA00047984"/>
    </source>
</evidence>
<dbReference type="PROSITE" id="PS51194">
    <property type="entry name" value="HELICASE_CTER"/>
    <property type="match status" value="1"/>
</dbReference>
<evidence type="ECO:0000256" key="2">
    <source>
        <dbReference type="ARBA" id="ARBA00012552"/>
    </source>
</evidence>
<name>A0AAV8UVS3_9RHOD</name>
<dbReference type="Proteomes" id="UP001157974">
    <property type="component" value="Unassembled WGS sequence"/>
</dbReference>
<feature type="compositionally biased region" description="Basic and acidic residues" evidence="13">
    <location>
        <begin position="94"/>
        <end position="146"/>
    </location>
</feature>
<sequence>MKKKMEVEDTERLLGDSGGRGGLQGGLQGKKKERKEEGGSKYGLDKLADQKRREKREKELEKDVFAVPLSVKPSRSNRNYRRHDFDTPGGTPRRSFDHDRDERSSRRDYDRDDRKNRRGLEYKSDRRPTGRSGGDRERSRSNRSNEPESISYVSSRPDSTRREFAPNRVGWDGRTPKRSTWDRTPARNDAGRIDRIRNTPMTDKLPAFVTADDEEITEEEMKAIEEEEKRLDREWYLQDDDDGRYYESSARETGPKLVGNQEEEIARNQAKKLSARAAQQNEDAKRWEEHQMKLGGVKGNSKELSMDFSEDDGPKVMLMVKDTVPPFLEGKEGDTTVSDTVVPIKDPTSDMAVVARKGSELVKRQREKREQSRGRQKYGELGAKSMGAKEESALKDLKEKAEMEESLLKVKSQREEDESGAGRKSMQYGEALKKDRKVVTNESIAEIARQRRSLPVFTVRDQLLQVIRDNQVVIIVGETGSGKTTQLTQYLNEEGYGRKGMIGCTQPRRVAAVSVAKRVAEEMNVELSKQVGYAIRFEDCTSRETIIKYMTDGILLRETLSDDDLDAYSCIVMDEAHERSLNTDVLFGVLRKVLTRRRDLKVIVTSATLNADRFADFFGRAPIYNIPGRTFPVDVFYSKSTVEDYVEGAVKQVIQIHLQAPLPGDILVFMTGQEDIEVTCEIIADRMSKLEDPPPLIILPIYSQLAADLQARIFEAAPEGARKVVVATNIAETSLTVNGVSFVVDAGYCKLKTYNPRVGMDALLLCPTSRASANQRSGRAGRTGPGRAYRLFTANAMANEMLESSVPEIQRTNLSHVVLLLKSLGVRDLLEFDFMDPPPEENIVKSMHGLWMLGALDSHGNLTDLGRRMATFPLDPPLAKMLLAGEREGCSQEVATIVAMLSVPSVFFRPRDREEEADAAREKFFVPESDHLTLLHVYQRWRSAGERADWCAKHFLNARGLRRAKEVRSQLIEVMKDEKIALTTCGTDWDSVRKAVTSAYFHQAAKMKGIGEYINMRSAVVCAVHPTSSLYGAGFTPDYVVYHELIYTQKEYMSCVTVVEPHWLAEMGPMFFTLKYSGGRTLNTNPEVVNEDVSTPYEDDVSAISSLQRKLEKSRKRANARGLVTPGRRDKVPRTPSRFGM</sequence>
<dbReference type="EMBL" id="JAMWBK010000005">
    <property type="protein sequence ID" value="KAJ8905152.1"/>
    <property type="molecule type" value="Genomic_DNA"/>
</dbReference>
<gene>
    <name evidence="16" type="ORF">NDN08_001662</name>
</gene>
<evidence type="ECO:0000259" key="14">
    <source>
        <dbReference type="PROSITE" id="PS51192"/>
    </source>
</evidence>
<dbReference type="SMART" id="SM00847">
    <property type="entry name" value="HA2"/>
    <property type="match status" value="1"/>
</dbReference>
<dbReference type="GO" id="GO:0003723">
    <property type="term" value="F:RNA binding"/>
    <property type="evidence" value="ECO:0007669"/>
    <property type="project" value="TreeGrafter"/>
</dbReference>